<protein>
    <submittedName>
        <fullName evidence="2">Uncharacterized protein</fullName>
    </submittedName>
</protein>
<sequence length="143" mass="15579">MAAIEIRQRKEFWMRPISGGRGGDLMAEEVGEDPRGTNADRWERTASATRAPGGGDDVYLLTFSDGGDGGKSRAGRPTELPWSKGSRVRPAYTPPNQSPAPSNRIKTLTSAETIEMSRCVVLGRRLRRVSCDRRSVETVGCGL</sequence>
<evidence type="ECO:0000313" key="3">
    <source>
        <dbReference type="Proteomes" id="UP000319160"/>
    </source>
</evidence>
<reference evidence="3" key="1">
    <citation type="submission" date="2019-06" db="EMBL/GenBank/DDBJ databases">
        <title>Draft genome sequence of the griseofulvin-producing fungus Xylaria cubensis strain G536.</title>
        <authorList>
            <person name="Mead M.E."/>
            <person name="Raja H.A."/>
            <person name="Steenwyk J.L."/>
            <person name="Knowles S.L."/>
            <person name="Oberlies N.H."/>
            <person name="Rokas A."/>
        </authorList>
    </citation>
    <scope>NUCLEOTIDE SEQUENCE [LARGE SCALE GENOMIC DNA]</scope>
    <source>
        <strain evidence="3">G536</strain>
    </source>
</reference>
<evidence type="ECO:0000256" key="1">
    <source>
        <dbReference type="SAM" id="MobiDB-lite"/>
    </source>
</evidence>
<feature type="region of interest" description="Disordered" evidence="1">
    <location>
        <begin position="64"/>
        <end position="105"/>
    </location>
</feature>
<dbReference type="AlphaFoldDB" id="A0A553HYI6"/>
<keyword evidence="3" id="KW-1185">Reference proteome</keyword>
<gene>
    <name evidence="2" type="ORF">FHL15_006154</name>
</gene>
<feature type="region of interest" description="Disordered" evidence="1">
    <location>
        <begin position="16"/>
        <end position="39"/>
    </location>
</feature>
<accession>A0A553HYI6</accession>
<organism evidence="2 3">
    <name type="scientific">Xylaria flabelliformis</name>
    <dbReference type="NCBI Taxonomy" id="2512241"/>
    <lineage>
        <taxon>Eukaryota</taxon>
        <taxon>Fungi</taxon>
        <taxon>Dikarya</taxon>
        <taxon>Ascomycota</taxon>
        <taxon>Pezizomycotina</taxon>
        <taxon>Sordariomycetes</taxon>
        <taxon>Xylariomycetidae</taxon>
        <taxon>Xylariales</taxon>
        <taxon>Xylariaceae</taxon>
        <taxon>Xylaria</taxon>
    </lineage>
</organism>
<comment type="caution">
    <text evidence="2">The sequence shown here is derived from an EMBL/GenBank/DDBJ whole genome shotgun (WGS) entry which is preliminary data.</text>
</comment>
<name>A0A553HYI6_9PEZI</name>
<dbReference type="Proteomes" id="UP000319160">
    <property type="component" value="Unassembled WGS sequence"/>
</dbReference>
<evidence type="ECO:0000313" key="2">
    <source>
        <dbReference type="EMBL" id="TRX93016.1"/>
    </source>
</evidence>
<proteinExistence type="predicted"/>
<dbReference type="EMBL" id="VFLP01000032">
    <property type="protein sequence ID" value="TRX93016.1"/>
    <property type="molecule type" value="Genomic_DNA"/>
</dbReference>